<evidence type="ECO:0000259" key="2">
    <source>
        <dbReference type="PROSITE" id="PS50994"/>
    </source>
</evidence>
<dbReference type="EMBL" id="PEBX01000158">
    <property type="protein sequence ID" value="PTQ55242.1"/>
    <property type="molecule type" value="Genomic_DNA"/>
</dbReference>
<reference evidence="4" key="1">
    <citation type="journal article" date="2018" name="Sci. Rep.">
        <title>Lignite coal burning seam in the remote Altai Mountains harbors a hydrogen-driven thermophilic microbial community.</title>
        <authorList>
            <person name="Kadnikov V.V."/>
            <person name="Mardanov A.V."/>
            <person name="Ivasenko D.A."/>
            <person name="Antsiferov D.V."/>
            <person name="Beletsky A.V."/>
            <person name="Karnachuk O.V."/>
            <person name="Ravin N.V."/>
        </authorList>
    </citation>
    <scope>NUCLEOTIDE SEQUENCE [LARGE SCALE GENOMIC DNA]</scope>
</reference>
<protein>
    <submittedName>
        <fullName evidence="3">Mobile element protein</fullName>
    </submittedName>
</protein>
<dbReference type="InterPro" id="IPR012337">
    <property type="entry name" value="RNaseH-like_sf"/>
</dbReference>
<dbReference type="AlphaFoldDB" id="A0A2R6XXW4"/>
<comment type="caution">
    <text evidence="3">The sequence shown here is derived from an EMBL/GenBank/DDBJ whole genome shotgun (WGS) entry which is preliminary data.</text>
</comment>
<accession>A0A2R6XXW4</accession>
<proteinExistence type="inferred from homology"/>
<name>A0A2R6XXW4_9BACL</name>
<dbReference type="GO" id="GO:0003676">
    <property type="term" value="F:nucleic acid binding"/>
    <property type="evidence" value="ECO:0007669"/>
    <property type="project" value="InterPro"/>
</dbReference>
<dbReference type="Pfam" id="PF22483">
    <property type="entry name" value="Mu-transpos_C_2"/>
    <property type="match status" value="1"/>
</dbReference>
<dbReference type="InterPro" id="IPR036397">
    <property type="entry name" value="RNaseH_sf"/>
</dbReference>
<comment type="similarity">
    <text evidence="1">Belongs to the transposase IS21/IS408/IS1162 family.</text>
</comment>
<evidence type="ECO:0000313" key="3">
    <source>
        <dbReference type="EMBL" id="PTQ55242.1"/>
    </source>
</evidence>
<dbReference type="InterPro" id="IPR001584">
    <property type="entry name" value="Integrase_cat-core"/>
</dbReference>
<dbReference type="SUPFAM" id="SSF53098">
    <property type="entry name" value="Ribonuclease H-like"/>
    <property type="match status" value="1"/>
</dbReference>
<dbReference type="GO" id="GO:0015074">
    <property type="term" value="P:DNA integration"/>
    <property type="evidence" value="ECO:0007669"/>
    <property type="project" value="InterPro"/>
</dbReference>
<dbReference type="PANTHER" id="PTHR35004">
    <property type="entry name" value="TRANSPOSASE RV3428C-RELATED"/>
    <property type="match status" value="1"/>
</dbReference>
<gene>
    <name evidence="3" type="ORF">BSOLF_2838</name>
</gene>
<dbReference type="Proteomes" id="UP000244338">
    <property type="component" value="Unassembled WGS sequence"/>
</dbReference>
<organism evidence="3 4">
    <name type="scientific">Candidatus Carbonibacillus altaicus</name>
    <dbReference type="NCBI Taxonomy" id="2163959"/>
    <lineage>
        <taxon>Bacteria</taxon>
        <taxon>Bacillati</taxon>
        <taxon>Bacillota</taxon>
        <taxon>Bacilli</taxon>
        <taxon>Bacillales</taxon>
        <taxon>Candidatus Carbonibacillus</taxon>
    </lineage>
</organism>
<evidence type="ECO:0000256" key="1">
    <source>
        <dbReference type="ARBA" id="ARBA00009277"/>
    </source>
</evidence>
<dbReference type="InterPro" id="IPR054353">
    <property type="entry name" value="IstA-like_C"/>
</dbReference>
<sequence>MNKISSKGHLVRLWFITFVLSHSRYKFVLWQDRPFTTRDVIEAHEQAFAYFGGMPKEIVYDQDHLLLISENHGDLILTHEFAKYVEQRQFRIYMCRKSDPESKGRVENVVKYVKRNFAKHRIFVNVDKLNEESLAWLERTGNANVHHMTKKIPAEVFAIEKQHLRPVHQKIQTQFSFSITRTVRKDNTIWYEGNRYSVPIGTYDGTDKEVGVRVGEDGKLFIYDLESGELLAEHERSMCKGQLIQNHNHKRDRSKGIQEYLEHVASLFPDPVKAQEFLLEIRALKPRYIRDQLQLVEKAVTGVAPQEVNQALAYCVKHRLFAATDFADAVNYFSKSQTQSTKTMNQKVEIQLLNDLDTQKIKTKPPLRDLDVYQRILAGEKI</sequence>
<evidence type="ECO:0000313" key="4">
    <source>
        <dbReference type="Proteomes" id="UP000244338"/>
    </source>
</evidence>
<feature type="domain" description="Integrase catalytic" evidence="2">
    <location>
        <begin position="1"/>
        <end position="161"/>
    </location>
</feature>
<dbReference type="Gene3D" id="3.30.420.10">
    <property type="entry name" value="Ribonuclease H-like superfamily/Ribonuclease H"/>
    <property type="match status" value="1"/>
</dbReference>
<dbReference type="PROSITE" id="PS50994">
    <property type="entry name" value="INTEGRASE"/>
    <property type="match status" value="1"/>
</dbReference>